<name>A0ABR0L7I2_9PEZI</name>
<proteinExistence type="predicted"/>
<keyword evidence="2" id="KW-1185">Reference proteome</keyword>
<sequence length="90" mass="10348">MESDILPSEVYSVPAIVSHHKSADKVLSCYTSPPDCLQWKFTERKSLARKESTKMRSKQQMSLYLHESKLTSREESLMLAVSQRRQSDAD</sequence>
<accession>A0ABR0L7I2</accession>
<dbReference type="Proteomes" id="UP001308179">
    <property type="component" value="Unassembled WGS sequence"/>
</dbReference>
<evidence type="ECO:0000313" key="2">
    <source>
        <dbReference type="Proteomes" id="UP001308179"/>
    </source>
</evidence>
<protein>
    <submittedName>
        <fullName evidence="1">Uncharacterized protein</fullName>
    </submittedName>
</protein>
<gene>
    <name evidence="1" type="ORF">LTR32_003432</name>
</gene>
<evidence type="ECO:0000313" key="1">
    <source>
        <dbReference type="EMBL" id="KAK5144696.1"/>
    </source>
</evidence>
<organism evidence="1 2">
    <name type="scientific">Rachicladosporium monterosium</name>
    <dbReference type="NCBI Taxonomy" id="1507873"/>
    <lineage>
        <taxon>Eukaryota</taxon>
        <taxon>Fungi</taxon>
        <taxon>Dikarya</taxon>
        <taxon>Ascomycota</taxon>
        <taxon>Pezizomycotina</taxon>
        <taxon>Dothideomycetes</taxon>
        <taxon>Dothideomycetidae</taxon>
        <taxon>Cladosporiales</taxon>
        <taxon>Cladosporiaceae</taxon>
        <taxon>Rachicladosporium</taxon>
    </lineage>
</organism>
<dbReference type="EMBL" id="JAVRRR010000204">
    <property type="protein sequence ID" value="KAK5144696.1"/>
    <property type="molecule type" value="Genomic_DNA"/>
</dbReference>
<comment type="caution">
    <text evidence="1">The sequence shown here is derived from an EMBL/GenBank/DDBJ whole genome shotgun (WGS) entry which is preliminary data.</text>
</comment>
<reference evidence="1 2" key="1">
    <citation type="submission" date="2023-08" db="EMBL/GenBank/DDBJ databases">
        <title>Black Yeasts Isolated from many extreme environments.</title>
        <authorList>
            <person name="Coleine C."/>
            <person name="Stajich J.E."/>
            <person name="Selbmann L."/>
        </authorList>
    </citation>
    <scope>NUCLEOTIDE SEQUENCE [LARGE SCALE GENOMIC DNA]</scope>
    <source>
        <strain evidence="1 2">CCFEE 5386</strain>
    </source>
</reference>